<comment type="caution">
    <text evidence="1">The sequence shown here is derived from an EMBL/GenBank/DDBJ whole genome shotgun (WGS) entry which is preliminary data.</text>
</comment>
<reference evidence="1 2" key="1">
    <citation type="submission" date="2022-04" db="EMBL/GenBank/DDBJ databases">
        <title>Roseobacter sp. WL0113 is a bacterium isolated from neritic sediment.</title>
        <authorList>
            <person name="Wang L."/>
            <person name="He W."/>
            <person name="Zhang D.-F."/>
        </authorList>
    </citation>
    <scope>NUCLEOTIDE SEQUENCE [LARGE SCALE GENOMIC DNA]</scope>
    <source>
        <strain evidence="1 2">WL0113</strain>
    </source>
</reference>
<proteinExistence type="predicted"/>
<protein>
    <submittedName>
        <fullName evidence="1">Uncharacterized protein</fullName>
    </submittedName>
</protein>
<sequence>MTSMRLARVLARAGQSLIKVQHNFAVKKGISCRFGDCSGMYFMRFGLFFEGVPGRQVKVDAALRQTASLMLGAGGG</sequence>
<dbReference type="EMBL" id="JALIEB010000005">
    <property type="protein sequence ID" value="MCV3271877.1"/>
    <property type="molecule type" value="Genomic_DNA"/>
</dbReference>
<gene>
    <name evidence="1" type="ORF">MUB52_10595</name>
</gene>
<evidence type="ECO:0000313" key="2">
    <source>
        <dbReference type="Proteomes" id="UP001208690"/>
    </source>
</evidence>
<keyword evidence="2" id="KW-1185">Reference proteome</keyword>
<organism evidence="1 2">
    <name type="scientific">Roseobacter sinensis</name>
    <dbReference type="NCBI Taxonomy" id="2931391"/>
    <lineage>
        <taxon>Bacteria</taxon>
        <taxon>Pseudomonadati</taxon>
        <taxon>Pseudomonadota</taxon>
        <taxon>Alphaproteobacteria</taxon>
        <taxon>Rhodobacterales</taxon>
        <taxon>Roseobacteraceae</taxon>
        <taxon>Roseobacter</taxon>
    </lineage>
</organism>
<accession>A0ABT3BE99</accession>
<dbReference type="RefSeq" id="WP_263844191.1">
    <property type="nucleotide sequence ID" value="NZ_JALIEB010000005.1"/>
</dbReference>
<name>A0ABT3BE99_9RHOB</name>
<evidence type="ECO:0000313" key="1">
    <source>
        <dbReference type="EMBL" id="MCV3271877.1"/>
    </source>
</evidence>
<dbReference type="Proteomes" id="UP001208690">
    <property type="component" value="Unassembled WGS sequence"/>
</dbReference>